<dbReference type="GeneID" id="25411096"/>
<dbReference type="SMART" id="SM00826">
    <property type="entry name" value="PKS_DH"/>
    <property type="match status" value="1"/>
</dbReference>
<dbReference type="FunFam" id="3.40.50.720:FF:000209">
    <property type="entry name" value="Polyketide synthase Pks12"/>
    <property type="match status" value="1"/>
</dbReference>
<dbReference type="InterPro" id="IPR014043">
    <property type="entry name" value="Acyl_transferase_dom"/>
</dbReference>
<dbReference type="InterPro" id="IPR049900">
    <property type="entry name" value="PKS_mFAS_DH"/>
</dbReference>
<keyword evidence="4" id="KW-0511">Multifunctional enzyme</keyword>
<dbReference type="InterPro" id="IPR050091">
    <property type="entry name" value="PKS_NRPS_Biosynth_Enz"/>
</dbReference>
<dbReference type="PROSITE" id="PS50075">
    <property type="entry name" value="CARRIER"/>
    <property type="match status" value="1"/>
</dbReference>
<dbReference type="Pfam" id="PF00109">
    <property type="entry name" value="ketoacyl-synt"/>
    <property type="match status" value="1"/>
</dbReference>
<evidence type="ECO:0000259" key="6">
    <source>
        <dbReference type="PROSITE" id="PS50075"/>
    </source>
</evidence>
<dbReference type="Pfam" id="PF23297">
    <property type="entry name" value="ACP_SdgA_C"/>
    <property type="match status" value="1"/>
</dbReference>
<dbReference type="Proteomes" id="UP000027730">
    <property type="component" value="Unassembled WGS sequence"/>
</dbReference>
<evidence type="ECO:0000313" key="10">
    <source>
        <dbReference type="Proteomes" id="UP000027730"/>
    </source>
</evidence>
<dbReference type="InterPro" id="IPR016039">
    <property type="entry name" value="Thiolase-like"/>
</dbReference>
<dbReference type="SMART" id="SM00825">
    <property type="entry name" value="PKS_KS"/>
    <property type="match status" value="1"/>
</dbReference>
<dbReference type="HOGENOM" id="CLU_000022_31_0_1"/>
<evidence type="ECO:0000256" key="1">
    <source>
        <dbReference type="ARBA" id="ARBA00022450"/>
    </source>
</evidence>
<dbReference type="InterPro" id="IPR056501">
    <property type="entry name" value="NAD-bd_HRPKS_sdrA"/>
</dbReference>
<dbReference type="InterPro" id="IPR011032">
    <property type="entry name" value="GroES-like_sf"/>
</dbReference>
<dbReference type="EMBL" id="KL584712">
    <property type="protein sequence ID" value="KEQ72222.1"/>
    <property type="molecule type" value="Genomic_DNA"/>
</dbReference>
<evidence type="ECO:0000259" key="7">
    <source>
        <dbReference type="PROSITE" id="PS52004"/>
    </source>
</evidence>
<dbReference type="PANTHER" id="PTHR43775:SF13">
    <property type="entry name" value="POLYKETIDE SYNTHASE 1"/>
    <property type="match status" value="1"/>
</dbReference>
<dbReference type="InterPro" id="IPR049551">
    <property type="entry name" value="PKS_DH_C"/>
</dbReference>
<feature type="region of interest" description="C-terminal hotdog fold" evidence="5">
    <location>
        <begin position="1089"/>
        <end position="1246"/>
    </location>
</feature>
<dbReference type="Pfam" id="PF08659">
    <property type="entry name" value="KR"/>
    <property type="match status" value="1"/>
</dbReference>
<dbReference type="InterPro" id="IPR018201">
    <property type="entry name" value="Ketoacyl_synth_AS"/>
</dbReference>
<dbReference type="Pfam" id="PF21089">
    <property type="entry name" value="PKS_DH_N"/>
    <property type="match status" value="1"/>
</dbReference>
<dbReference type="SMART" id="SM00822">
    <property type="entry name" value="PKS_KR"/>
    <property type="match status" value="1"/>
</dbReference>
<dbReference type="SUPFAM" id="SSF47336">
    <property type="entry name" value="ACP-like"/>
    <property type="match status" value="1"/>
</dbReference>
<dbReference type="SMART" id="SM00823">
    <property type="entry name" value="PKS_PP"/>
    <property type="match status" value="1"/>
</dbReference>
<dbReference type="InterPro" id="IPR016036">
    <property type="entry name" value="Malonyl_transacylase_ACP-bd"/>
</dbReference>
<dbReference type="InterPro" id="IPR049552">
    <property type="entry name" value="PKS_DH_N"/>
</dbReference>
<dbReference type="GO" id="GO:1901336">
    <property type="term" value="P:lactone biosynthetic process"/>
    <property type="evidence" value="ECO:0007669"/>
    <property type="project" value="UniProtKB-ARBA"/>
</dbReference>
<feature type="domain" description="Ketosynthase family 3 (KS3)" evidence="7">
    <location>
        <begin position="6"/>
        <end position="431"/>
    </location>
</feature>
<dbReference type="PANTHER" id="PTHR43775">
    <property type="entry name" value="FATTY ACID SYNTHASE"/>
    <property type="match status" value="1"/>
</dbReference>
<dbReference type="Pfam" id="PF14765">
    <property type="entry name" value="PS-DH"/>
    <property type="match status" value="1"/>
</dbReference>
<dbReference type="SUPFAM" id="SSF52151">
    <property type="entry name" value="FabD/lysophospholipase-like"/>
    <property type="match status" value="1"/>
</dbReference>
<evidence type="ECO:0000256" key="3">
    <source>
        <dbReference type="ARBA" id="ARBA00022679"/>
    </source>
</evidence>
<evidence type="ECO:0000259" key="8">
    <source>
        <dbReference type="PROSITE" id="PS52019"/>
    </source>
</evidence>
<dbReference type="Gene3D" id="3.30.70.3290">
    <property type="match status" value="1"/>
</dbReference>
<keyword evidence="1" id="KW-0596">Phosphopantetheine</keyword>
<dbReference type="InterPro" id="IPR020843">
    <property type="entry name" value="ER"/>
</dbReference>
<dbReference type="SUPFAM" id="SSF53901">
    <property type="entry name" value="Thiolase-like"/>
    <property type="match status" value="1"/>
</dbReference>
<dbReference type="Pfam" id="PF00698">
    <property type="entry name" value="Acyl_transf_1"/>
    <property type="match status" value="1"/>
</dbReference>
<evidence type="ECO:0000256" key="5">
    <source>
        <dbReference type="PROSITE-ProRule" id="PRU01363"/>
    </source>
</evidence>
<reference evidence="9 10" key="1">
    <citation type="journal article" date="2014" name="BMC Genomics">
        <title>Genome sequencing of four Aureobasidium pullulans varieties: biotechnological potential, stress tolerance, and description of new species.</title>
        <authorList>
            <person name="Gostin Ar C."/>
            <person name="Ohm R.A."/>
            <person name="Kogej T."/>
            <person name="Sonjak S."/>
            <person name="Turk M."/>
            <person name="Zajc J."/>
            <person name="Zalar P."/>
            <person name="Grube M."/>
            <person name="Sun H."/>
            <person name="Han J."/>
            <person name="Sharma A."/>
            <person name="Chiniquy J."/>
            <person name="Ngan C.Y."/>
            <person name="Lipzen A."/>
            <person name="Barry K."/>
            <person name="Grigoriev I.V."/>
            <person name="Gunde-Cimerman N."/>
        </authorList>
    </citation>
    <scope>NUCLEOTIDE SEQUENCE [LARGE SCALE GENOMIC DNA]</scope>
    <source>
        <strain evidence="9 10">CBS 147.97</strain>
    </source>
</reference>
<dbReference type="Gene3D" id="3.40.50.720">
    <property type="entry name" value="NAD(P)-binding Rossmann-like Domain"/>
    <property type="match status" value="2"/>
</dbReference>
<dbReference type="STRING" id="1043004.A0A074WR91"/>
<dbReference type="GO" id="GO:0031177">
    <property type="term" value="F:phosphopantetheine binding"/>
    <property type="evidence" value="ECO:0007669"/>
    <property type="project" value="InterPro"/>
</dbReference>
<dbReference type="CDD" id="cd05274">
    <property type="entry name" value="KR_FAS_SDR_x"/>
    <property type="match status" value="1"/>
</dbReference>
<evidence type="ECO:0000256" key="4">
    <source>
        <dbReference type="ARBA" id="ARBA00023268"/>
    </source>
</evidence>
<dbReference type="Gene3D" id="3.90.180.10">
    <property type="entry name" value="Medium-chain alcohol dehydrogenases, catalytic domain"/>
    <property type="match status" value="1"/>
</dbReference>
<proteinExistence type="predicted"/>
<dbReference type="GO" id="GO:0004315">
    <property type="term" value="F:3-oxoacyl-[acyl-carrier-protein] synthase activity"/>
    <property type="evidence" value="ECO:0007669"/>
    <property type="project" value="InterPro"/>
</dbReference>
<dbReference type="InterPro" id="IPR014030">
    <property type="entry name" value="Ketoacyl_synth_N"/>
</dbReference>
<dbReference type="InterPro" id="IPR013154">
    <property type="entry name" value="ADH-like_N"/>
</dbReference>
<feature type="domain" description="Carrier" evidence="6">
    <location>
        <begin position="2107"/>
        <end position="2184"/>
    </location>
</feature>
<dbReference type="InterPro" id="IPR014031">
    <property type="entry name" value="Ketoacyl_synth_C"/>
</dbReference>
<dbReference type="GO" id="GO:0044550">
    <property type="term" value="P:secondary metabolite biosynthetic process"/>
    <property type="evidence" value="ECO:0007669"/>
    <property type="project" value="UniProtKB-ARBA"/>
</dbReference>
<dbReference type="InterPro" id="IPR020807">
    <property type="entry name" value="PKS_DH"/>
</dbReference>
<protein>
    <submittedName>
        <fullName evidence="9">Polyketide synthase</fullName>
    </submittedName>
</protein>
<dbReference type="InterPro" id="IPR001227">
    <property type="entry name" value="Ac_transferase_dom_sf"/>
</dbReference>
<dbReference type="Pfam" id="PF02801">
    <property type="entry name" value="Ketoacyl-synt_C"/>
    <property type="match status" value="1"/>
</dbReference>
<sequence>MASSVPIPIAIVGYSCKLPGDVSSPEELWELCSRGRTGWSPTPSTRYSKDAYYHPAPGKQGCINTEGGYFLQEDPARFDAPFFNMTVQEATALDPQQRLLLECTFEAFESSGMTKEGVAGTDVGVFVGGSFADYEVHNTRDIDTAPIYQATGCAPAMQSNRLSYYFDLRGPSMTVDTACSSSLVALHSAMQSLRNGESSSAVVAAAHLNLSPDFFVTMSNTQLLNDAGKTFAFDHRAISGFARGEGAGALILKPLDVAMRDGDVVRAVIHNSGVNQDGKTNGITVPNGRAQSDLIKQVYAKAGLDPADCGFSECHGTGTKVGDPIEVAGIHEALGAGRGPRNPLFIGSVKSNVGHLEGASGIVSVIKAAMMLEKGMILPNANFEKANPNIPLDQYNMKVPTSTRPWPRGKKYVSVSNYGFGGANAHVVLGAAPKGNKTTMVTIGSLDEAPKDPQCKLFVLSAHDSQALQKKIRDLGNFLEQRPEAFEKLLAGNVAYTLGERRSHLPCRLALAAVSSDELGHSLATAKVPTFRARSEPTLGFVFTGQGAQWATMGAELARDYPIFATALDAADSTLKAVGADFSLKAELLKPADASLINAAHISQPACTALQIALTLLLSSWGIHPAAVVGHSSGEIGCAFAAGIIGLEDAMKIAYFRGQCMLSLKQKAVGKPQGTMMAVGASVESIRPLLDAVTKGYVTVACVNSPSSVTLSGDVEAVEELQPILTEKSIFNRQLKVGVAYHSAHLEPVADEYLDLIKDIQPAATATATFYSSLLGRVAEPSELTPDYWVQNLTSPVRFSDALGAMAKETGSKVIDQLVELGPHSALQGPIRDTLATIDAAKGKMQYVSVLARNQNASECALRMAAALYMKGLPLTFGEINFPRTKSINQKLITDLPRYPFNHDTRYWHDSRLAQKHCFKEGGRNDILGSLADWSNDLEPTWRNIVRLDDLPFLRGHKMQSMPVFPMAGYMGMALEAAARRANARGVQFERLEIREFVVSSALVLNEDTDVEMTITLMPYSEGLRGAASDLWDDFKICSWDVKRGWLQHCHGLVGVRSSAATNAVDAHKIQSASRAFEARKSSIIHASTDTVDVQAMYETLTAVGAEYGPVFTGLVPCQASDSAAHAELIVPDTKSLMPKGYETDLIVHPALLDQIIQIVWPIFGAGRQGLDTLYMPTFVKNFSISSKFSAALGYQLEVFGSGAPNRDAPEPTRFGFFVVDSSNANEPLLEFEGLTMTPLRESSGSSGPQARELCYKIDWQTASEAEEVDLEKSTSDVSDTKVKADSLVSTPFTRDETIYVVYNEADEKTSAAEIAYNIWQTSGIQAELVTLSKLVPTDKQMVFVTGKNILTGIDTQTFDALRQMLLSARKVLWTYKEGPDDFDVEGSMVVGFARTIRSETSANIITLGLQGALDKTTIKNVLTILSKTSVDSTSALKDDKEFILKGDELLVPRVVDDEELNVRLHQESQDSVVYQQPFAQSDRRLKMTIATLGSLDSFYFIDDEAKPLGDNEVEIEVKATGMNFKDVVVTMGQLAQPYIGVECSGIIAAVGKNVIDVKIGQSVMAMTEGAYSTYARCLSTSVAPLPEKTDFTAASTIPVVFCTAYYGLFDLGRLIEGETVLIHAAAGGVGQAAIMLAQTCGAEIFATVGSIDKKQHIMKEYGIPEDHIFNSRDTSFGPAIRQVTAGKGVDVVLNSLGGEFLRESWDCLAPFGRFIEIGKADITKNSRLEMAQFEYNVSFASVDLTKVAAYRPKLMKRLLNDVEKLMSNGSIKPVGPITSYGINEVEAAFRSLQSGKSMGKLVITPRPGDLVQAIAPKKTTGLFKDDASYLIVGGTGGLGCSIARWMASRGAKYICLSSRRANITPRLEGLIGDLAKLGTTVSVRACDVADSISVETLVNDLQKEGPIRGVIQGAMVLKDVLYEQMTLDDFNAVVNPKVTGTLNLHKSLETSELDFFVALSSVAGVVGNRGQTAYAAANVFLDTFMAHRNAKGLPGTSLDLTAVSDVGYLADNSERAADVLRNLGGETIEECEIIGLLTAAVTGKITASNNHVITGLKINPGSEPFWCHDAKFSKLLAAAVSQTSAEGGNVNVPLPQALKSAGDSEKALEVLYAALVNKLAAVLMLSVEEMEPTAAVASYSLDSLAAIEVRNWIAREADANVQVLELLTSPSLMELAKLILKKSKLVSFE</sequence>
<evidence type="ECO:0000256" key="2">
    <source>
        <dbReference type="ARBA" id="ARBA00022553"/>
    </source>
</evidence>
<evidence type="ECO:0000313" key="9">
    <source>
        <dbReference type="EMBL" id="KEQ72222.1"/>
    </source>
</evidence>
<dbReference type="Pfam" id="PF23114">
    <property type="entry name" value="NAD-bd_HRPKS_sdrA"/>
    <property type="match status" value="1"/>
</dbReference>
<dbReference type="PROSITE" id="PS52019">
    <property type="entry name" value="PKS_MFAS_DH"/>
    <property type="match status" value="1"/>
</dbReference>
<dbReference type="OrthoDB" id="329835at2759"/>
<organism evidence="9 10">
    <name type="scientific">Aureobasidium namibiae CBS 147.97</name>
    <dbReference type="NCBI Taxonomy" id="1043004"/>
    <lineage>
        <taxon>Eukaryota</taxon>
        <taxon>Fungi</taxon>
        <taxon>Dikarya</taxon>
        <taxon>Ascomycota</taxon>
        <taxon>Pezizomycotina</taxon>
        <taxon>Dothideomycetes</taxon>
        <taxon>Dothideomycetidae</taxon>
        <taxon>Dothideales</taxon>
        <taxon>Saccotheciaceae</taxon>
        <taxon>Aureobasidium</taxon>
    </lineage>
</organism>
<dbReference type="SUPFAM" id="SSF51735">
    <property type="entry name" value="NAD(P)-binding Rossmann-fold domains"/>
    <property type="match status" value="2"/>
</dbReference>
<dbReference type="Gene3D" id="3.40.47.10">
    <property type="match status" value="1"/>
</dbReference>
<dbReference type="GO" id="GO:0016491">
    <property type="term" value="F:oxidoreductase activity"/>
    <property type="evidence" value="ECO:0007669"/>
    <property type="project" value="InterPro"/>
</dbReference>
<dbReference type="Pfam" id="PF16197">
    <property type="entry name" value="KAsynt_C_assoc"/>
    <property type="match status" value="1"/>
</dbReference>
<dbReference type="CDD" id="cd05195">
    <property type="entry name" value="enoyl_red"/>
    <property type="match status" value="1"/>
</dbReference>
<dbReference type="InterPro" id="IPR013968">
    <property type="entry name" value="PKS_KR"/>
</dbReference>
<dbReference type="InterPro" id="IPR016035">
    <property type="entry name" value="Acyl_Trfase/lysoPLipase"/>
</dbReference>
<keyword evidence="2" id="KW-0597">Phosphoprotein</keyword>
<dbReference type="SUPFAM" id="SSF50129">
    <property type="entry name" value="GroES-like"/>
    <property type="match status" value="1"/>
</dbReference>
<dbReference type="Gene3D" id="1.10.1200.10">
    <property type="entry name" value="ACP-like"/>
    <property type="match status" value="1"/>
</dbReference>
<name>A0A074WR91_9PEZI</name>
<dbReference type="SMART" id="SM00827">
    <property type="entry name" value="PKS_AT"/>
    <property type="match status" value="1"/>
</dbReference>
<dbReference type="InterPro" id="IPR057326">
    <property type="entry name" value="KR_dom"/>
</dbReference>
<dbReference type="InterPro" id="IPR036291">
    <property type="entry name" value="NAD(P)-bd_dom_sf"/>
</dbReference>
<feature type="domain" description="PKS/mFAS DH" evidence="8">
    <location>
        <begin position="925"/>
        <end position="1246"/>
    </location>
</feature>
<dbReference type="InterPro" id="IPR009081">
    <property type="entry name" value="PP-bd_ACP"/>
</dbReference>
<dbReference type="CDD" id="cd00833">
    <property type="entry name" value="PKS"/>
    <property type="match status" value="1"/>
</dbReference>
<feature type="active site" description="Proton acceptor; for dehydratase activity" evidence="5">
    <location>
        <position position="957"/>
    </location>
</feature>
<dbReference type="InterPro" id="IPR036736">
    <property type="entry name" value="ACP-like_sf"/>
</dbReference>
<dbReference type="PROSITE" id="PS00606">
    <property type="entry name" value="KS3_1"/>
    <property type="match status" value="1"/>
</dbReference>
<dbReference type="InterPro" id="IPR032821">
    <property type="entry name" value="PKS_assoc"/>
</dbReference>
<feature type="region of interest" description="N-terminal hotdog fold" evidence="5">
    <location>
        <begin position="925"/>
        <end position="1061"/>
    </location>
</feature>
<dbReference type="Pfam" id="PF13602">
    <property type="entry name" value="ADH_zinc_N_2"/>
    <property type="match status" value="1"/>
</dbReference>
<dbReference type="SMART" id="SM00829">
    <property type="entry name" value="PKS_ER"/>
    <property type="match status" value="1"/>
</dbReference>
<accession>A0A074WR91</accession>
<gene>
    <name evidence="9" type="ORF">M436DRAFT_49593</name>
</gene>
<dbReference type="InterPro" id="IPR042104">
    <property type="entry name" value="PKS_dehydratase_sf"/>
</dbReference>
<dbReference type="InterPro" id="IPR020841">
    <property type="entry name" value="PKS_Beta-ketoAc_synthase_dom"/>
</dbReference>
<dbReference type="GO" id="GO:0006633">
    <property type="term" value="P:fatty acid biosynthetic process"/>
    <property type="evidence" value="ECO:0007669"/>
    <property type="project" value="InterPro"/>
</dbReference>
<keyword evidence="10" id="KW-1185">Reference proteome</keyword>
<dbReference type="GO" id="GO:0004312">
    <property type="term" value="F:fatty acid synthase activity"/>
    <property type="evidence" value="ECO:0007669"/>
    <property type="project" value="TreeGrafter"/>
</dbReference>
<feature type="active site" description="Proton donor; for dehydratase activity" evidence="5">
    <location>
        <position position="1154"/>
    </location>
</feature>
<dbReference type="RefSeq" id="XP_013426224.1">
    <property type="nucleotide sequence ID" value="XM_013570770.1"/>
</dbReference>
<keyword evidence="3" id="KW-0808">Transferase</keyword>
<dbReference type="Gene3D" id="3.40.366.10">
    <property type="entry name" value="Malonyl-Coenzyme A Acyl Carrier Protein, domain 2"/>
    <property type="match status" value="1"/>
</dbReference>
<dbReference type="SUPFAM" id="SSF55048">
    <property type="entry name" value="Probable ACP-binding domain of malonyl-CoA ACP transacylase"/>
    <property type="match status" value="1"/>
</dbReference>
<dbReference type="PROSITE" id="PS52004">
    <property type="entry name" value="KS3_2"/>
    <property type="match status" value="1"/>
</dbReference>
<dbReference type="Pfam" id="PF08240">
    <property type="entry name" value="ADH_N"/>
    <property type="match status" value="1"/>
</dbReference>
<dbReference type="InterPro" id="IPR020806">
    <property type="entry name" value="PKS_PP-bd"/>
</dbReference>
<dbReference type="Gene3D" id="3.10.129.110">
    <property type="entry name" value="Polyketide synthase dehydratase"/>
    <property type="match status" value="1"/>
</dbReference>